<dbReference type="PANTHER" id="PTHR42933">
    <property type="entry name" value="SLR6095 PROTEIN"/>
    <property type="match status" value="1"/>
</dbReference>
<dbReference type="GO" id="GO:0009307">
    <property type="term" value="P:DNA restriction-modification system"/>
    <property type="evidence" value="ECO:0007669"/>
    <property type="project" value="UniProtKB-KW"/>
</dbReference>
<evidence type="ECO:0000256" key="5">
    <source>
        <dbReference type="ARBA" id="ARBA00022691"/>
    </source>
</evidence>
<comment type="similarity">
    <text evidence="1">Belongs to the N(4)/N(6)-methyltransferase family.</text>
</comment>
<evidence type="ECO:0000256" key="7">
    <source>
        <dbReference type="ARBA" id="ARBA00047942"/>
    </source>
</evidence>
<comment type="catalytic activity">
    <reaction evidence="7">
        <text>a 2'-deoxyadenosine in DNA + S-adenosyl-L-methionine = an N(6)-methyl-2'-deoxyadenosine in DNA + S-adenosyl-L-homocysteine + H(+)</text>
        <dbReference type="Rhea" id="RHEA:15197"/>
        <dbReference type="Rhea" id="RHEA-COMP:12418"/>
        <dbReference type="Rhea" id="RHEA-COMP:12419"/>
        <dbReference type="ChEBI" id="CHEBI:15378"/>
        <dbReference type="ChEBI" id="CHEBI:57856"/>
        <dbReference type="ChEBI" id="CHEBI:59789"/>
        <dbReference type="ChEBI" id="CHEBI:90615"/>
        <dbReference type="ChEBI" id="CHEBI:90616"/>
        <dbReference type="EC" id="2.1.1.72"/>
    </reaction>
</comment>
<evidence type="ECO:0000313" key="9">
    <source>
        <dbReference type="EMBL" id="STQ85800.1"/>
    </source>
</evidence>
<dbReference type="PANTHER" id="PTHR42933:SF1">
    <property type="entry name" value="SITE-SPECIFIC DNA-METHYLTRANSFERASE (ADENINE-SPECIFIC)"/>
    <property type="match status" value="1"/>
</dbReference>
<evidence type="ECO:0000256" key="3">
    <source>
        <dbReference type="ARBA" id="ARBA00022603"/>
    </source>
</evidence>
<gene>
    <name evidence="9" type="ORF">NCTC12714_00588</name>
</gene>
<dbReference type="EMBL" id="UGJE01000002">
    <property type="protein sequence ID" value="STQ85800.1"/>
    <property type="molecule type" value="Genomic_DNA"/>
</dbReference>
<keyword evidence="3 9" id="KW-0489">Methyltransferase</keyword>
<dbReference type="GO" id="GO:0009007">
    <property type="term" value="F:site-specific DNA-methyltransferase (adenine-specific) activity"/>
    <property type="evidence" value="ECO:0007669"/>
    <property type="project" value="UniProtKB-EC"/>
</dbReference>
<name>A0A377PTF4_9HELI</name>
<keyword evidence="4 9" id="KW-0808">Transferase</keyword>
<evidence type="ECO:0000256" key="1">
    <source>
        <dbReference type="ARBA" id="ARBA00006594"/>
    </source>
</evidence>
<dbReference type="Pfam" id="PF02384">
    <property type="entry name" value="N6_Mtase"/>
    <property type="match status" value="1"/>
</dbReference>
<dbReference type="InterPro" id="IPR003356">
    <property type="entry name" value="DNA_methylase_A-5"/>
</dbReference>
<dbReference type="AlphaFoldDB" id="A0A377PTF4"/>
<evidence type="ECO:0000313" key="10">
    <source>
        <dbReference type="Proteomes" id="UP000255139"/>
    </source>
</evidence>
<keyword evidence="6" id="KW-0680">Restriction system</keyword>
<dbReference type="InterPro" id="IPR038333">
    <property type="entry name" value="T1MK-like_N_sf"/>
</dbReference>
<evidence type="ECO:0000256" key="6">
    <source>
        <dbReference type="ARBA" id="ARBA00022747"/>
    </source>
</evidence>
<dbReference type="InterPro" id="IPR051537">
    <property type="entry name" value="DNA_Adenine_Mtase"/>
</dbReference>
<dbReference type="Proteomes" id="UP000255139">
    <property type="component" value="Unassembled WGS sequence"/>
</dbReference>
<accession>A0A377PTF4</accession>
<feature type="domain" description="DNA methylase adenine-specific" evidence="8">
    <location>
        <begin position="84"/>
        <end position="166"/>
    </location>
</feature>
<protein>
    <recommendedName>
        <fullName evidence="2">site-specific DNA-methyltransferase (adenine-specific)</fullName>
        <ecNumber evidence="2">2.1.1.72</ecNumber>
    </recommendedName>
</protein>
<keyword evidence="5" id="KW-0949">S-adenosyl-L-methionine</keyword>
<sequence length="167" mass="18632">MQSLKRLKANSQYIDILNETLSDIFAAIQSSTIGLPSETNFKGLFDDMRLNANILGNSTIEKNKKLYEVLLAIQSFKFDISESSIDMFGDAYEYLIAMYASNACKSGGEFFTPQEISRLLALLTTYDKDKVNKIYDPACDSGSLLLQVLKVLGQDNIIQGIFGQEIM</sequence>
<dbReference type="GO" id="GO:0032259">
    <property type="term" value="P:methylation"/>
    <property type="evidence" value="ECO:0007669"/>
    <property type="project" value="UniProtKB-KW"/>
</dbReference>
<dbReference type="InterPro" id="IPR029063">
    <property type="entry name" value="SAM-dependent_MTases_sf"/>
</dbReference>
<dbReference type="SUPFAM" id="SSF53335">
    <property type="entry name" value="S-adenosyl-L-methionine-dependent methyltransferases"/>
    <property type="match status" value="1"/>
</dbReference>
<dbReference type="GO" id="GO:0003677">
    <property type="term" value="F:DNA binding"/>
    <property type="evidence" value="ECO:0007669"/>
    <property type="project" value="InterPro"/>
</dbReference>
<reference evidence="9 10" key="1">
    <citation type="submission" date="2018-06" db="EMBL/GenBank/DDBJ databases">
        <authorList>
            <consortium name="Pathogen Informatics"/>
            <person name="Doyle S."/>
        </authorList>
    </citation>
    <scope>NUCLEOTIDE SEQUENCE [LARGE SCALE GENOMIC DNA]</scope>
    <source>
        <strain evidence="9 10">NCTC12714</strain>
    </source>
</reference>
<dbReference type="EC" id="2.1.1.72" evidence="2"/>
<dbReference type="Gene3D" id="1.20.1260.30">
    <property type="match status" value="1"/>
</dbReference>
<dbReference type="PRINTS" id="PR00507">
    <property type="entry name" value="N12N6MTFRASE"/>
</dbReference>
<proteinExistence type="inferred from homology"/>
<evidence type="ECO:0000256" key="2">
    <source>
        <dbReference type="ARBA" id="ARBA00011900"/>
    </source>
</evidence>
<keyword evidence="10" id="KW-1185">Reference proteome</keyword>
<evidence type="ECO:0000259" key="8">
    <source>
        <dbReference type="Pfam" id="PF02384"/>
    </source>
</evidence>
<organism evidence="9 10">
    <name type="scientific">Helicobacter muridarum</name>
    <dbReference type="NCBI Taxonomy" id="216"/>
    <lineage>
        <taxon>Bacteria</taxon>
        <taxon>Pseudomonadati</taxon>
        <taxon>Campylobacterota</taxon>
        <taxon>Epsilonproteobacteria</taxon>
        <taxon>Campylobacterales</taxon>
        <taxon>Helicobacteraceae</taxon>
        <taxon>Helicobacter</taxon>
    </lineage>
</organism>
<dbReference type="GO" id="GO:0008170">
    <property type="term" value="F:N-methyltransferase activity"/>
    <property type="evidence" value="ECO:0007669"/>
    <property type="project" value="InterPro"/>
</dbReference>
<dbReference type="Gene3D" id="3.40.50.150">
    <property type="entry name" value="Vaccinia Virus protein VP39"/>
    <property type="match status" value="1"/>
</dbReference>
<evidence type="ECO:0000256" key="4">
    <source>
        <dbReference type="ARBA" id="ARBA00022679"/>
    </source>
</evidence>